<protein>
    <submittedName>
        <fullName evidence="1">Uncharacterized protein</fullName>
    </submittedName>
</protein>
<proteinExistence type="predicted"/>
<dbReference type="HOGENOM" id="CLU_1004935_0_0_1"/>
<dbReference type="EMBL" id="KN834777">
    <property type="protein sequence ID" value="KIK59990.1"/>
    <property type="molecule type" value="Genomic_DNA"/>
</dbReference>
<accession>A0A0D0B8W8</accession>
<dbReference type="Proteomes" id="UP000053593">
    <property type="component" value="Unassembled WGS sequence"/>
</dbReference>
<evidence type="ECO:0000313" key="2">
    <source>
        <dbReference type="Proteomes" id="UP000053593"/>
    </source>
</evidence>
<evidence type="ECO:0000313" key="1">
    <source>
        <dbReference type="EMBL" id="KIK59990.1"/>
    </source>
</evidence>
<keyword evidence="2" id="KW-1185">Reference proteome</keyword>
<organism evidence="1 2">
    <name type="scientific">Collybiopsis luxurians FD-317 M1</name>
    <dbReference type="NCBI Taxonomy" id="944289"/>
    <lineage>
        <taxon>Eukaryota</taxon>
        <taxon>Fungi</taxon>
        <taxon>Dikarya</taxon>
        <taxon>Basidiomycota</taxon>
        <taxon>Agaricomycotina</taxon>
        <taxon>Agaricomycetes</taxon>
        <taxon>Agaricomycetidae</taxon>
        <taxon>Agaricales</taxon>
        <taxon>Marasmiineae</taxon>
        <taxon>Omphalotaceae</taxon>
        <taxon>Collybiopsis</taxon>
        <taxon>Collybiopsis luxurians</taxon>
    </lineage>
</organism>
<dbReference type="OrthoDB" id="2860319at2759"/>
<sequence length="277" mass="30150">MAPEFLTQISRSNDNSKLSQPIVTLYERPGLFLSKTEQLSFVNELREVAMASLHYTDSSQLPDYQCLAVDDPSVLSDKLIAVGLSPSTGRIIGFMSSVVVEIPNLAEGFAIHAGLACINPKLGAFPGLSKRLTSAIVEGYFRANSSVRKIWVTNRSTNLSTLGLFAQTVQAVFPSPFLPTTPPTSEYLTIATAIASSPSRSLNVAPAELDPGSFLVRGRPFQPGHAEEDERNKRYRAANPEMWRFYRKYLDDVGSNAGDGVVLPIIQVGYITPPTLA</sequence>
<name>A0A0D0B8W8_9AGAR</name>
<gene>
    <name evidence="1" type="ORF">GYMLUDRAFT_616788</name>
</gene>
<reference evidence="1 2" key="1">
    <citation type="submission" date="2014-04" db="EMBL/GenBank/DDBJ databases">
        <title>Evolutionary Origins and Diversification of the Mycorrhizal Mutualists.</title>
        <authorList>
            <consortium name="DOE Joint Genome Institute"/>
            <consortium name="Mycorrhizal Genomics Consortium"/>
            <person name="Kohler A."/>
            <person name="Kuo A."/>
            <person name="Nagy L.G."/>
            <person name="Floudas D."/>
            <person name="Copeland A."/>
            <person name="Barry K.W."/>
            <person name="Cichocki N."/>
            <person name="Veneault-Fourrey C."/>
            <person name="LaButti K."/>
            <person name="Lindquist E.A."/>
            <person name="Lipzen A."/>
            <person name="Lundell T."/>
            <person name="Morin E."/>
            <person name="Murat C."/>
            <person name="Riley R."/>
            <person name="Ohm R."/>
            <person name="Sun H."/>
            <person name="Tunlid A."/>
            <person name="Henrissat B."/>
            <person name="Grigoriev I.V."/>
            <person name="Hibbett D.S."/>
            <person name="Martin F."/>
        </authorList>
    </citation>
    <scope>NUCLEOTIDE SEQUENCE [LARGE SCALE GENOMIC DNA]</scope>
    <source>
        <strain evidence="1 2">FD-317 M1</strain>
    </source>
</reference>
<dbReference type="AlphaFoldDB" id="A0A0D0B8W8"/>